<feature type="region of interest" description="Disordered" evidence="1">
    <location>
        <begin position="54"/>
        <end position="126"/>
    </location>
</feature>
<feature type="compositionally biased region" description="Basic and acidic residues" evidence="1">
    <location>
        <begin position="98"/>
        <end position="112"/>
    </location>
</feature>
<proteinExistence type="predicted"/>
<feature type="compositionally biased region" description="Polar residues" evidence="1">
    <location>
        <begin position="235"/>
        <end position="245"/>
    </location>
</feature>
<protein>
    <submittedName>
        <fullName evidence="2">Uncharacterized protein</fullName>
    </submittedName>
</protein>
<feature type="region of interest" description="Disordered" evidence="1">
    <location>
        <begin position="1"/>
        <end position="26"/>
    </location>
</feature>
<name>A0A0E0GU04_ORYNI</name>
<sequence length="245" mass="26534">MAVRWIPRCRSSAAPPGGSAATTSAWSTSVLTKSAAVEDEARRGRCCGHQLRRGGLARRGTARSRCPAGLTTHRNGREVSKSLPEQAGTRGATSSGRSRQERLPHQLRDPNPRHGHRHRRRAEAADGDAEAELLFFAATGNAHAMFTSATIHVTSLPPPPAADALALILPTSFTSSPPWLTSSKAASLTTGVEICGFWPERRGGWQRRPYVSLHNSKSAQNVELPNTDELDELQDNTSRSKTLFE</sequence>
<feature type="compositionally biased region" description="Low complexity" evidence="1">
    <location>
        <begin position="11"/>
        <end position="26"/>
    </location>
</feature>
<reference evidence="2" key="2">
    <citation type="submission" date="2018-04" db="EMBL/GenBank/DDBJ databases">
        <title>OnivRS2 (Oryza nivara Reference Sequence Version 2).</title>
        <authorList>
            <person name="Zhang J."/>
            <person name="Kudrna D."/>
            <person name="Lee S."/>
            <person name="Talag J."/>
            <person name="Rajasekar S."/>
            <person name="Welchert J."/>
            <person name="Hsing Y.-I."/>
            <person name="Wing R.A."/>
        </authorList>
    </citation>
    <scope>NUCLEOTIDE SEQUENCE [LARGE SCALE GENOMIC DNA]</scope>
    <source>
        <strain evidence="2">SL10</strain>
    </source>
</reference>
<organism evidence="2">
    <name type="scientific">Oryza nivara</name>
    <name type="common">Indian wild rice</name>
    <name type="synonym">Oryza sativa f. spontanea</name>
    <dbReference type="NCBI Taxonomy" id="4536"/>
    <lineage>
        <taxon>Eukaryota</taxon>
        <taxon>Viridiplantae</taxon>
        <taxon>Streptophyta</taxon>
        <taxon>Embryophyta</taxon>
        <taxon>Tracheophyta</taxon>
        <taxon>Spermatophyta</taxon>
        <taxon>Magnoliopsida</taxon>
        <taxon>Liliopsida</taxon>
        <taxon>Poales</taxon>
        <taxon>Poaceae</taxon>
        <taxon>BOP clade</taxon>
        <taxon>Oryzoideae</taxon>
        <taxon>Oryzeae</taxon>
        <taxon>Oryzinae</taxon>
        <taxon>Oryza</taxon>
    </lineage>
</organism>
<dbReference type="HOGENOM" id="CLU_1135060_0_0_1"/>
<keyword evidence="3" id="KW-1185">Reference proteome</keyword>
<evidence type="ECO:0000256" key="1">
    <source>
        <dbReference type="SAM" id="MobiDB-lite"/>
    </source>
</evidence>
<dbReference type="Proteomes" id="UP000006591">
    <property type="component" value="Chromosome 3"/>
</dbReference>
<dbReference type="AlphaFoldDB" id="A0A0E0GU04"/>
<reference evidence="2" key="1">
    <citation type="submission" date="2015-04" db="UniProtKB">
        <authorList>
            <consortium name="EnsemblPlants"/>
        </authorList>
    </citation>
    <scope>IDENTIFICATION</scope>
    <source>
        <strain evidence="2">SL10</strain>
    </source>
</reference>
<accession>A0A0E0GU04</accession>
<dbReference type="Gramene" id="ONIVA03G36260.1">
    <property type="protein sequence ID" value="ONIVA03G36260.1"/>
    <property type="gene ID" value="ONIVA03G36260"/>
</dbReference>
<evidence type="ECO:0000313" key="2">
    <source>
        <dbReference type="EnsemblPlants" id="ONIVA03G36260.1"/>
    </source>
</evidence>
<evidence type="ECO:0000313" key="3">
    <source>
        <dbReference type="Proteomes" id="UP000006591"/>
    </source>
</evidence>
<dbReference type="EnsemblPlants" id="ONIVA03G36260.1">
    <property type="protein sequence ID" value="ONIVA03G36260.1"/>
    <property type="gene ID" value="ONIVA03G36260"/>
</dbReference>
<feature type="region of interest" description="Disordered" evidence="1">
    <location>
        <begin position="218"/>
        <end position="245"/>
    </location>
</feature>